<organism evidence="2 3">
    <name type="scientific">Thiocapsa rosea</name>
    <dbReference type="NCBI Taxonomy" id="69360"/>
    <lineage>
        <taxon>Bacteria</taxon>
        <taxon>Pseudomonadati</taxon>
        <taxon>Pseudomonadota</taxon>
        <taxon>Gammaproteobacteria</taxon>
        <taxon>Chromatiales</taxon>
        <taxon>Chromatiaceae</taxon>
        <taxon>Thiocapsa</taxon>
    </lineage>
</organism>
<dbReference type="RefSeq" id="WP_120795756.1">
    <property type="nucleotide sequence ID" value="NZ_RBXL01000001.1"/>
</dbReference>
<dbReference type="OrthoDB" id="5768248at2"/>
<feature type="signal peptide" evidence="1">
    <location>
        <begin position="1"/>
        <end position="27"/>
    </location>
</feature>
<proteinExistence type="predicted"/>
<keyword evidence="3" id="KW-1185">Reference proteome</keyword>
<dbReference type="EMBL" id="RBXL01000001">
    <property type="protein sequence ID" value="RKT43142.1"/>
    <property type="molecule type" value="Genomic_DNA"/>
</dbReference>
<dbReference type="Proteomes" id="UP000274556">
    <property type="component" value="Unassembled WGS sequence"/>
</dbReference>
<reference evidence="2 3" key="1">
    <citation type="submission" date="2018-10" db="EMBL/GenBank/DDBJ databases">
        <title>Genomic Encyclopedia of Archaeal and Bacterial Type Strains, Phase II (KMG-II): from individual species to whole genera.</title>
        <authorList>
            <person name="Goeker M."/>
        </authorList>
    </citation>
    <scope>NUCLEOTIDE SEQUENCE [LARGE SCALE GENOMIC DNA]</scope>
    <source>
        <strain evidence="2 3">DSM 235</strain>
    </source>
</reference>
<gene>
    <name evidence="2" type="ORF">BDD21_0453</name>
</gene>
<evidence type="ECO:0000313" key="3">
    <source>
        <dbReference type="Proteomes" id="UP000274556"/>
    </source>
</evidence>
<sequence>MFQVHSIRIATVAALGVLLILSGTAPAAQGLKEDAAAKLEVRVLEAQVPVGQGERSDVLYRMEVISVLRSASPVTPGDTITVRSFALSQEALDRGVAGPQVLAPGWLGVAYLNPDPEAGGPDAGRQFTIGANGDSFEDIPPGPPSVRWIEEVEVGTE</sequence>
<evidence type="ECO:0000256" key="1">
    <source>
        <dbReference type="SAM" id="SignalP"/>
    </source>
</evidence>
<feature type="chain" id="PRO_5019793529" evidence="1">
    <location>
        <begin position="28"/>
        <end position="157"/>
    </location>
</feature>
<keyword evidence="1" id="KW-0732">Signal</keyword>
<comment type="caution">
    <text evidence="2">The sequence shown here is derived from an EMBL/GenBank/DDBJ whole genome shotgun (WGS) entry which is preliminary data.</text>
</comment>
<name>A0A495V0Y8_9GAMM</name>
<dbReference type="AlphaFoldDB" id="A0A495V0Y8"/>
<protein>
    <submittedName>
        <fullName evidence="2">Uncharacterized protein</fullName>
    </submittedName>
</protein>
<accession>A0A495V0Y8</accession>
<evidence type="ECO:0000313" key="2">
    <source>
        <dbReference type="EMBL" id="RKT43142.1"/>
    </source>
</evidence>